<comment type="catalytic activity">
    <reaction evidence="9">
        <text>L-histidinol phosphate + 2-oxoglutarate = 3-(imidazol-4-yl)-2-oxopropyl phosphate + L-glutamate</text>
        <dbReference type="Rhea" id="RHEA:23744"/>
        <dbReference type="ChEBI" id="CHEBI:16810"/>
        <dbReference type="ChEBI" id="CHEBI:29985"/>
        <dbReference type="ChEBI" id="CHEBI:57766"/>
        <dbReference type="ChEBI" id="CHEBI:57980"/>
        <dbReference type="EC" id="2.6.1.9"/>
    </reaction>
</comment>
<evidence type="ECO:0000313" key="11">
    <source>
        <dbReference type="EMBL" id="KYC38274.1"/>
    </source>
</evidence>
<evidence type="ECO:0000256" key="1">
    <source>
        <dbReference type="ARBA" id="ARBA00001933"/>
    </source>
</evidence>
<dbReference type="HAMAP" id="MF_01023">
    <property type="entry name" value="HisC_aminotrans_2"/>
    <property type="match status" value="1"/>
</dbReference>
<feature type="domain" description="Aminotransferase class I/classII large" evidence="10">
    <location>
        <begin position="24"/>
        <end position="349"/>
    </location>
</feature>
<dbReference type="GO" id="GO:0004400">
    <property type="term" value="F:histidinol-phosphate transaminase activity"/>
    <property type="evidence" value="ECO:0007669"/>
    <property type="project" value="UniProtKB-UniRule"/>
</dbReference>
<dbReference type="Pfam" id="PF00155">
    <property type="entry name" value="Aminotran_1_2"/>
    <property type="match status" value="1"/>
</dbReference>
<dbReference type="UniPathway" id="UPA00031">
    <property type="reaction ID" value="UER00012"/>
</dbReference>
<dbReference type="PANTHER" id="PTHR42885">
    <property type="entry name" value="HISTIDINOL-PHOSPHATE AMINOTRANSFERASE-RELATED"/>
    <property type="match status" value="1"/>
</dbReference>
<dbReference type="InterPro" id="IPR015421">
    <property type="entry name" value="PyrdxlP-dep_Trfase_major"/>
</dbReference>
<evidence type="ECO:0000256" key="3">
    <source>
        <dbReference type="ARBA" id="ARBA00011738"/>
    </source>
</evidence>
<comment type="caution">
    <text evidence="11">The sequence shown here is derived from an EMBL/GenBank/DDBJ whole genome shotgun (WGS) entry which is preliminary data.</text>
</comment>
<evidence type="ECO:0000256" key="5">
    <source>
        <dbReference type="ARBA" id="ARBA00022605"/>
    </source>
</evidence>
<keyword evidence="8 9" id="KW-0368">Histidine biosynthesis</keyword>
<dbReference type="InterPro" id="IPR004839">
    <property type="entry name" value="Aminotransferase_I/II_large"/>
</dbReference>
<feature type="modified residue" description="N6-(pyridoxal phosphate)lysine" evidence="9">
    <location>
        <position position="211"/>
    </location>
</feature>
<dbReference type="EMBL" id="ANNX02000042">
    <property type="protein sequence ID" value="KYC38274.1"/>
    <property type="molecule type" value="Genomic_DNA"/>
</dbReference>
<dbReference type="GO" id="GO:0030170">
    <property type="term" value="F:pyridoxal phosphate binding"/>
    <property type="evidence" value="ECO:0007669"/>
    <property type="project" value="InterPro"/>
</dbReference>
<dbReference type="InterPro" id="IPR015424">
    <property type="entry name" value="PyrdxlP-dep_Trfase"/>
</dbReference>
<dbReference type="Proteomes" id="UP000076925">
    <property type="component" value="Unassembled WGS sequence"/>
</dbReference>
<dbReference type="InterPro" id="IPR005861">
    <property type="entry name" value="HisP_aminotrans"/>
</dbReference>
<dbReference type="GO" id="GO:0000105">
    <property type="term" value="P:L-histidine biosynthetic process"/>
    <property type="evidence" value="ECO:0007669"/>
    <property type="project" value="UniProtKB-UniRule"/>
</dbReference>
<dbReference type="AlphaFoldDB" id="A0A139X0Q1"/>
<organism evidence="11 12">
    <name type="scientific">Scytonema hofmannii PCC 7110</name>
    <dbReference type="NCBI Taxonomy" id="128403"/>
    <lineage>
        <taxon>Bacteria</taxon>
        <taxon>Bacillati</taxon>
        <taxon>Cyanobacteriota</taxon>
        <taxon>Cyanophyceae</taxon>
        <taxon>Nostocales</taxon>
        <taxon>Scytonemataceae</taxon>
        <taxon>Scytonema</taxon>
    </lineage>
</organism>
<comment type="cofactor">
    <cofactor evidence="1 9">
        <name>pyridoxal 5'-phosphate</name>
        <dbReference type="ChEBI" id="CHEBI:597326"/>
    </cofactor>
</comment>
<evidence type="ECO:0000259" key="10">
    <source>
        <dbReference type="Pfam" id="PF00155"/>
    </source>
</evidence>
<evidence type="ECO:0000256" key="2">
    <source>
        <dbReference type="ARBA" id="ARBA00007970"/>
    </source>
</evidence>
<evidence type="ECO:0000256" key="8">
    <source>
        <dbReference type="ARBA" id="ARBA00023102"/>
    </source>
</evidence>
<evidence type="ECO:0000256" key="9">
    <source>
        <dbReference type="HAMAP-Rule" id="MF_01023"/>
    </source>
</evidence>
<comment type="pathway">
    <text evidence="9">Amino-acid biosynthesis; L-histidine biosynthesis; L-histidine from 5-phospho-alpha-D-ribose 1-diphosphate: step 7/9.</text>
</comment>
<proteinExistence type="inferred from homology"/>
<dbReference type="InterPro" id="IPR015422">
    <property type="entry name" value="PyrdxlP-dep_Trfase_small"/>
</dbReference>
<keyword evidence="4 9" id="KW-0032">Aminotransferase</keyword>
<keyword evidence="7 9" id="KW-0663">Pyridoxal phosphate</keyword>
<keyword evidence="6 9" id="KW-0808">Transferase</keyword>
<evidence type="ECO:0000256" key="7">
    <source>
        <dbReference type="ARBA" id="ARBA00022898"/>
    </source>
</evidence>
<dbReference type="EC" id="2.6.1.9" evidence="9"/>
<comment type="subunit">
    <text evidence="3 9">Homodimer.</text>
</comment>
<sequence length="363" mass="40504">MDYLVNEHIKGIGQKEARLAKGSDAIRLDKGELPYPPSPHVIEAIADAVMTINRYPEILGGKLREALAKYTGAKEQQIFIGNGSDDLIELIAKVFVKPGEEVIIPVPTFFVYFLSTQVVNGNPIVVHRTADFGLDVETIVQKVTPKTKVLFIANPNNPTANLISREIIQEILERVECMVVVDECYYEICQETVADLVDRYPNLIILRSLSKSFGLAGLRVGYGIANETVVDYLYRAAQMFPVNKLAIVGAIAALEDMEYVHSNIKQICQDREYLARELENLEFFVCPSATNFLLVHTKPLGIPSRDLVQALQARNIFVQDFGLKPGLDAYYFRTSVGTPDENQALLTQIKEAVNPLLDKSLPY</sequence>
<dbReference type="NCBIfam" id="TIGR01141">
    <property type="entry name" value="hisC"/>
    <property type="match status" value="1"/>
</dbReference>
<dbReference type="InterPro" id="IPR004838">
    <property type="entry name" value="NHTrfase_class1_PyrdxlP-BS"/>
</dbReference>
<name>A0A139X0Q1_9CYAN</name>
<dbReference type="CDD" id="cd00609">
    <property type="entry name" value="AAT_like"/>
    <property type="match status" value="1"/>
</dbReference>
<dbReference type="Gene3D" id="3.90.1150.10">
    <property type="entry name" value="Aspartate Aminotransferase, domain 1"/>
    <property type="match status" value="1"/>
</dbReference>
<dbReference type="PANTHER" id="PTHR42885:SF2">
    <property type="entry name" value="HISTIDINOL-PHOSPHATE AMINOTRANSFERASE"/>
    <property type="match status" value="1"/>
</dbReference>
<keyword evidence="5 9" id="KW-0028">Amino-acid biosynthesis</keyword>
<protein>
    <recommendedName>
        <fullName evidence="9">Histidinol-phosphate aminotransferase</fullName>
        <ecNumber evidence="9">2.6.1.9</ecNumber>
    </recommendedName>
    <alternativeName>
        <fullName evidence="9">Imidazole acetol-phosphate transaminase</fullName>
    </alternativeName>
</protein>
<dbReference type="PROSITE" id="PS00105">
    <property type="entry name" value="AA_TRANSFER_CLASS_1"/>
    <property type="match status" value="1"/>
</dbReference>
<gene>
    <name evidence="9" type="primary">hisC</name>
    <name evidence="11" type="ORF">WA1_38740</name>
</gene>
<dbReference type="STRING" id="128403.WA1_38740"/>
<keyword evidence="12" id="KW-1185">Reference proteome</keyword>
<evidence type="ECO:0000313" key="12">
    <source>
        <dbReference type="Proteomes" id="UP000076925"/>
    </source>
</evidence>
<dbReference type="Gene3D" id="3.40.640.10">
    <property type="entry name" value="Type I PLP-dependent aspartate aminotransferase-like (Major domain)"/>
    <property type="match status" value="1"/>
</dbReference>
<comment type="similarity">
    <text evidence="2 9">Belongs to the class-II pyridoxal-phosphate-dependent aminotransferase family. Histidinol-phosphate aminotransferase subfamily.</text>
</comment>
<dbReference type="SUPFAM" id="SSF53383">
    <property type="entry name" value="PLP-dependent transferases"/>
    <property type="match status" value="1"/>
</dbReference>
<dbReference type="OrthoDB" id="9813612at2"/>
<dbReference type="RefSeq" id="WP_017749902.1">
    <property type="nucleotide sequence ID" value="NZ_KQ976354.1"/>
</dbReference>
<accession>A0A139X0Q1</accession>
<evidence type="ECO:0000256" key="6">
    <source>
        <dbReference type="ARBA" id="ARBA00022679"/>
    </source>
</evidence>
<evidence type="ECO:0000256" key="4">
    <source>
        <dbReference type="ARBA" id="ARBA00022576"/>
    </source>
</evidence>
<reference evidence="11 12" key="1">
    <citation type="journal article" date="2013" name="Genome Biol. Evol.">
        <title>Genomes of Stigonematalean cyanobacteria (subsection V) and the evolution of oxygenic photosynthesis from prokaryotes to plastids.</title>
        <authorList>
            <person name="Dagan T."/>
            <person name="Roettger M."/>
            <person name="Stucken K."/>
            <person name="Landan G."/>
            <person name="Koch R."/>
            <person name="Major P."/>
            <person name="Gould S.B."/>
            <person name="Goremykin V.V."/>
            <person name="Rippka R."/>
            <person name="Tandeau de Marsac N."/>
            <person name="Gugger M."/>
            <person name="Lockhart P.J."/>
            <person name="Allen J.F."/>
            <person name="Brune I."/>
            <person name="Maus I."/>
            <person name="Puhler A."/>
            <person name="Martin W.F."/>
        </authorList>
    </citation>
    <scope>NUCLEOTIDE SEQUENCE [LARGE SCALE GENOMIC DNA]</scope>
    <source>
        <strain evidence="11 12">PCC 7110</strain>
    </source>
</reference>